<dbReference type="InterPro" id="IPR043131">
    <property type="entry name" value="BCAT-like_N"/>
</dbReference>
<dbReference type="FunFam" id="3.20.10.10:FF:000002">
    <property type="entry name" value="D-alanine aminotransferase"/>
    <property type="match status" value="1"/>
</dbReference>
<keyword evidence="11" id="KW-0032">Aminotransferase</keyword>
<dbReference type="EMBL" id="JMIH01000015">
    <property type="protein sequence ID" value="KEO74420.1"/>
    <property type="molecule type" value="Genomic_DNA"/>
</dbReference>
<dbReference type="SUPFAM" id="SSF56752">
    <property type="entry name" value="D-aminoacid aminotransferase-like PLP-dependent enzymes"/>
    <property type="match status" value="1"/>
</dbReference>
<dbReference type="GO" id="GO:0008652">
    <property type="term" value="P:amino acid biosynthetic process"/>
    <property type="evidence" value="ECO:0007669"/>
    <property type="project" value="UniProtKB-ARBA"/>
</dbReference>
<dbReference type="AlphaFoldDB" id="A0A074L1P1"/>
<dbReference type="EC" id="2.6.1.42" evidence="6"/>
<dbReference type="InterPro" id="IPR001544">
    <property type="entry name" value="Aminotrans_IV"/>
</dbReference>
<evidence type="ECO:0000313" key="12">
    <source>
        <dbReference type="Proteomes" id="UP000027821"/>
    </source>
</evidence>
<keyword evidence="11" id="KW-0808">Transferase</keyword>
<dbReference type="InterPro" id="IPR043132">
    <property type="entry name" value="BCAT-like_C"/>
</dbReference>
<evidence type="ECO:0000256" key="2">
    <source>
        <dbReference type="ARBA" id="ARBA00004824"/>
    </source>
</evidence>
<evidence type="ECO:0000256" key="9">
    <source>
        <dbReference type="ARBA" id="ARBA00048798"/>
    </source>
</evidence>
<protein>
    <recommendedName>
        <fullName evidence="6">branched-chain-amino-acid transaminase</fullName>
        <ecNumber evidence="6">2.6.1.42</ecNumber>
    </recommendedName>
</protein>
<evidence type="ECO:0000256" key="6">
    <source>
        <dbReference type="ARBA" id="ARBA00013053"/>
    </source>
</evidence>
<organism evidence="11 12">
    <name type="scientific">Anditalea andensis</name>
    <dbReference type="NCBI Taxonomy" id="1048983"/>
    <lineage>
        <taxon>Bacteria</taxon>
        <taxon>Pseudomonadati</taxon>
        <taxon>Bacteroidota</taxon>
        <taxon>Cytophagia</taxon>
        <taxon>Cytophagales</taxon>
        <taxon>Cytophagaceae</taxon>
        <taxon>Anditalea</taxon>
    </lineage>
</organism>
<evidence type="ECO:0000256" key="7">
    <source>
        <dbReference type="ARBA" id="ARBA00022898"/>
    </source>
</evidence>
<accession>A0A074L1P1</accession>
<dbReference type="STRING" id="1048983.EL17_06700"/>
<comment type="cofactor">
    <cofactor evidence="1">
        <name>pyridoxal 5'-phosphate</name>
        <dbReference type="ChEBI" id="CHEBI:597326"/>
    </cofactor>
</comment>
<dbReference type="InterPro" id="IPR050571">
    <property type="entry name" value="Class-IV_PLP-Dep_Aminotrnsfr"/>
</dbReference>
<comment type="similarity">
    <text evidence="5">Belongs to the class-IV pyridoxal-phosphate-dependent aminotransferase family.</text>
</comment>
<dbReference type="Pfam" id="PF01063">
    <property type="entry name" value="Aminotran_4"/>
    <property type="match status" value="1"/>
</dbReference>
<evidence type="ECO:0000256" key="3">
    <source>
        <dbReference type="ARBA" id="ARBA00004931"/>
    </source>
</evidence>
<dbReference type="Gene3D" id="3.30.470.10">
    <property type="match status" value="1"/>
</dbReference>
<sequence>MKTYCFAEQKIILTEEARIHPSDIGLTRGYGIFDFFRTVNYRPLFLEDYLDRFINSASHTHLPLSYSKKELTEIIGMLIDKNDLKQGGVRMVLSGGVSANHFSPAEGKLFIFCEDLLLPGEEKFRNGVKLITEEYVRPLPTIKTTNYSQAVFSSITWKEKNAEDVLYFHKGLISESSRSNIFIVQKGRLATPQSNILNGITRKNVLKLVPETEVRDITLEEVISADEVFMTSTTKRLLPVTQIDDHIIGNGKPGPLTLSVLENFKAEEAKSSN</sequence>
<evidence type="ECO:0000256" key="10">
    <source>
        <dbReference type="ARBA" id="ARBA00049229"/>
    </source>
</evidence>
<comment type="pathway">
    <text evidence="3">Amino-acid biosynthesis; L-valine biosynthesis; L-valine from pyruvate: step 4/4.</text>
</comment>
<dbReference type="PANTHER" id="PTHR42743">
    <property type="entry name" value="AMINO-ACID AMINOTRANSFERASE"/>
    <property type="match status" value="1"/>
</dbReference>
<dbReference type="eggNOG" id="COG0115">
    <property type="taxonomic scope" value="Bacteria"/>
</dbReference>
<dbReference type="GO" id="GO:0004084">
    <property type="term" value="F:branched-chain-amino-acid transaminase activity"/>
    <property type="evidence" value="ECO:0007669"/>
    <property type="project" value="UniProtKB-EC"/>
</dbReference>
<evidence type="ECO:0000256" key="4">
    <source>
        <dbReference type="ARBA" id="ARBA00005072"/>
    </source>
</evidence>
<gene>
    <name evidence="11" type="ORF">EL17_06700</name>
</gene>
<dbReference type="OrthoDB" id="9805628at2"/>
<comment type="catalytic activity">
    <reaction evidence="8">
        <text>L-valine + 2-oxoglutarate = 3-methyl-2-oxobutanoate + L-glutamate</text>
        <dbReference type="Rhea" id="RHEA:24813"/>
        <dbReference type="ChEBI" id="CHEBI:11851"/>
        <dbReference type="ChEBI" id="CHEBI:16810"/>
        <dbReference type="ChEBI" id="CHEBI:29985"/>
        <dbReference type="ChEBI" id="CHEBI:57762"/>
        <dbReference type="EC" id="2.6.1.42"/>
    </reaction>
</comment>
<dbReference type="Gene3D" id="3.20.10.10">
    <property type="entry name" value="D-amino Acid Aminotransferase, subunit A, domain 2"/>
    <property type="match status" value="1"/>
</dbReference>
<dbReference type="GO" id="GO:0046394">
    <property type="term" value="P:carboxylic acid biosynthetic process"/>
    <property type="evidence" value="ECO:0007669"/>
    <property type="project" value="UniProtKB-ARBA"/>
</dbReference>
<dbReference type="Proteomes" id="UP000027821">
    <property type="component" value="Unassembled WGS sequence"/>
</dbReference>
<proteinExistence type="inferred from homology"/>
<dbReference type="RefSeq" id="WP_035072388.1">
    <property type="nucleotide sequence ID" value="NZ_JMIH01000015.1"/>
</dbReference>
<keyword evidence="7" id="KW-0663">Pyridoxal phosphate</keyword>
<name>A0A074L1P1_9BACT</name>
<comment type="pathway">
    <text evidence="4">Amino-acid biosynthesis; L-leucine biosynthesis; L-leucine from 3-methyl-2-oxobutanoate: step 4/4.</text>
</comment>
<evidence type="ECO:0000313" key="11">
    <source>
        <dbReference type="EMBL" id="KEO74420.1"/>
    </source>
</evidence>
<dbReference type="PANTHER" id="PTHR42743:SF11">
    <property type="entry name" value="AMINODEOXYCHORISMATE LYASE"/>
    <property type="match status" value="1"/>
</dbReference>
<evidence type="ECO:0000256" key="1">
    <source>
        <dbReference type="ARBA" id="ARBA00001933"/>
    </source>
</evidence>
<comment type="catalytic activity">
    <reaction evidence="9">
        <text>L-isoleucine + 2-oxoglutarate = (S)-3-methyl-2-oxopentanoate + L-glutamate</text>
        <dbReference type="Rhea" id="RHEA:24801"/>
        <dbReference type="ChEBI" id="CHEBI:16810"/>
        <dbReference type="ChEBI" id="CHEBI:29985"/>
        <dbReference type="ChEBI" id="CHEBI:35146"/>
        <dbReference type="ChEBI" id="CHEBI:58045"/>
        <dbReference type="EC" id="2.6.1.42"/>
    </reaction>
</comment>
<evidence type="ECO:0000256" key="5">
    <source>
        <dbReference type="ARBA" id="ARBA00009320"/>
    </source>
</evidence>
<comment type="caution">
    <text evidence="11">The sequence shown here is derived from an EMBL/GenBank/DDBJ whole genome shotgun (WGS) entry which is preliminary data.</text>
</comment>
<evidence type="ECO:0000256" key="8">
    <source>
        <dbReference type="ARBA" id="ARBA00048212"/>
    </source>
</evidence>
<comment type="catalytic activity">
    <reaction evidence="10">
        <text>L-leucine + 2-oxoglutarate = 4-methyl-2-oxopentanoate + L-glutamate</text>
        <dbReference type="Rhea" id="RHEA:18321"/>
        <dbReference type="ChEBI" id="CHEBI:16810"/>
        <dbReference type="ChEBI" id="CHEBI:17865"/>
        <dbReference type="ChEBI" id="CHEBI:29985"/>
        <dbReference type="ChEBI" id="CHEBI:57427"/>
        <dbReference type="EC" id="2.6.1.42"/>
    </reaction>
</comment>
<keyword evidence="12" id="KW-1185">Reference proteome</keyword>
<comment type="pathway">
    <text evidence="2">Amino-acid biosynthesis; L-isoleucine biosynthesis; L-isoleucine from 2-oxobutanoate: step 4/4.</text>
</comment>
<reference evidence="11 12" key="1">
    <citation type="submission" date="2014-04" db="EMBL/GenBank/DDBJ databases">
        <title>Characterization and application of a salt tolerant electro-active bacterium.</title>
        <authorList>
            <person name="Yang L."/>
            <person name="Wei S."/>
            <person name="Tay Q.X.M."/>
        </authorList>
    </citation>
    <scope>NUCLEOTIDE SEQUENCE [LARGE SCALE GENOMIC DNA]</scope>
    <source>
        <strain evidence="11 12">LY1</strain>
    </source>
</reference>
<dbReference type="InterPro" id="IPR036038">
    <property type="entry name" value="Aminotransferase-like"/>
</dbReference>